<dbReference type="Pfam" id="PF00702">
    <property type="entry name" value="Hydrolase"/>
    <property type="match status" value="1"/>
</dbReference>
<dbReference type="InterPro" id="IPR023214">
    <property type="entry name" value="HAD_sf"/>
</dbReference>
<dbReference type="InterPro" id="IPR044999">
    <property type="entry name" value="CbbY-like"/>
</dbReference>
<dbReference type="EMBL" id="JACRTG010000033">
    <property type="protein sequence ID" value="MBC8589279.1"/>
    <property type="molecule type" value="Genomic_DNA"/>
</dbReference>
<dbReference type="PANTHER" id="PTHR42896">
    <property type="entry name" value="XYLULOSE-1,5-BISPHOSPHATE (XUBP) PHOSPHATASE"/>
    <property type="match status" value="1"/>
</dbReference>
<dbReference type="RefSeq" id="WP_262430744.1">
    <property type="nucleotide sequence ID" value="NZ_JACRTG010000033.1"/>
</dbReference>
<dbReference type="SUPFAM" id="SSF56784">
    <property type="entry name" value="HAD-like"/>
    <property type="match status" value="1"/>
</dbReference>
<dbReference type="InterPro" id="IPR006439">
    <property type="entry name" value="HAD-SF_hydro_IA"/>
</dbReference>
<dbReference type="NCBIfam" id="TIGR01509">
    <property type="entry name" value="HAD-SF-IA-v3"/>
    <property type="match status" value="1"/>
</dbReference>
<evidence type="ECO:0000313" key="2">
    <source>
        <dbReference type="Proteomes" id="UP000601171"/>
    </source>
</evidence>
<dbReference type="InterPro" id="IPR036412">
    <property type="entry name" value="HAD-like_sf"/>
</dbReference>
<comment type="caution">
    <text evidence="1">The sequence shown here is derived from an EMBL/GenBank/DDBJ whole genome shotgun (WGS) entry which is preliminary data.</text>
</comment>
<protein>
    <submittedName>
        <fullName evidence="1">HAD-IA family hydrolase</fullName>
    </submittedName>
</protein>
<organism evidence="1 2">
    <name type="scientific">Paratissierella segnis</name>
    <dbReference type="NCBI Taxonomy" id="2763679"/>
    <lineage>
        <taxon>Bacteria</taxon>
        <taxon>Bacillati</taxon>
        <taxon>Bacillota</taxon>
        <taxon>Tissierellia</taxon>
        <taxon>Tissierellales</taxon>
        <taxon>Tissierellaceae</taxon>
        <taxon>Paratissierella</taxon>
    </lineage>
</organism>
<accession>A0A926EZK2</accession>
<dbReference type="AlphaFoldDB" id="A0A926EZK2"/>
<name>A0A926EZK2_9FIRM</name>
<dbReference type="PANTHER" id="PTHR42896:SF2">
    <property type="entry name" value="CBBY-LIKE PROTEIN"/>
    <property type="match status" value="1"/>
</dbReference>
<dbReference type="PRINTS" id="PR00413">
    <property type="entry name" value="HADHALOGNASE"/>
</dbReference>
<dbReference type="Gene3D" id="3.40.50.1000">
    <property type="entry name" value="HAD superfamily/HAD-like"/>
    <property type="match status" value="1"/>
</dbReference>
<keyword evidence="2" id="KW-1185">Reference proteome</keyword>
<proteinExistence type="predicted"/>
<reference evidence="1" key="1">
    <citation type="submission" date="2020-08" db="EMBL/GenBank/DDBJ databases">
        <title>Genome public.</title>
        <authorList>
            <person name="Liu C."/>
            <person name="Sun Q."/>
        </authorList>
    </citation>
    <scope>NUCLEOTIDE SEQUENCE</scope>
    <source>
        <strain evidence="1">BX21</strain>
    </source>
</reference>
<dbReference type="InterPro" id="IPR023198">
    <property type="entry name" value="PGP-like_dom2"/>
</dbReference>
<dbReference type="SFLD" id="SFLDG01129">
    <property type="entry name" value="C1.5:_HAD__Beta-PGM__Phosphata"/>
    <property type="match status" value="1"/>
</dbReference>
<gene>
    <name evidence="1" type="ORF">H8707_13745</name>
</gene>
<evidence type="ECO:0000313" key="1">
    <source>
        <dbReference type="EMBL" id="MBC8589279.1"/>
    </source>
</evidence>
<dbReference type="Proteomes" id="UP000601171">
    <property type="component" value="Unassembled WGS sequence"/>
</dbReference>
<dbReference type="SFLD" id="SFLDS00003">
    <property type="entry name" value="Haloacid_Dehalogenase"/>
    <property type="match status" value="1"/>
</dbReference>
<dbReference type="GO" id="GO:0016787">
    <property type="term" value="F:hydrolase activity"/>
    <property type="evidence" value="ECO:0007669"/>
    <property type="project" value="UniProtKB-KW"/>
</dbReference>
<keyword evidence="1" id="KW-0378">Hydrolase</keyword>
<dbReference type="Gene3D" id="1.10.150.240">
    <property type="entry name" value="Putative phosphatase, domain 2"/>
    <property type="match status" value="1"/>
</dbReference>
<sequence length="254" mass="29063">MEKIKALIFDCDGVLAETERDGHRVAYNQAFKEYGIDAEWDTLEYAKLVKISGGKERMKAYFSEDTARFPIEQFNDEYIQKLYECKTSIFIDMLMSNKLQFRTGIKRIIKEAYDRKILLFVCSTSHLNSVRSLLKVNLGEENMDYFTELFCGDIVKRKKPSPEIYNLVKSKYGLKGSDCIVIEDSRNGLLAAKRAGMHCIVTPSFYTIDEDFSEADVVVSCLGDPNTSKIRIIKGSNLIKDAEYISIDDLNFIL</sequence>